<dbReference type="RefSeq" id="WP_090472291.1">
    <property type="nucleotide sequence ID" value="NZ_FOWF01000052.1"/>
</dbReference>
<dbReference type="AlphaFoldDB" id="A0A1I7IJS8"/>
<evidence type="ECO:0000313" key="2">
    <source>
        <dbReference type="Proteomes" id="UP000198817"/>
    </source>
</evidence>
<evidence type="ECO:0000313" key="1">
    <source>
        <dbReference type="EMBL" id="SFU73165.1"/>
    </source>
</evidence>
<proteinExistence type="predicted"/>
<evidence type="ECO:0008006" key="3">
    <source>
        <dbReference type="Google" id="ProtNLM"/>
    </source>
</evidence>
<accession>A0A1I7IJS8</accession>
<keyword evidence="2" id="KW-1185">Reference proteome</keyword>
<name>A0A1I7IJS8_9FIRM</name>
<dbReference type="Proteomes" id="UP000198817">
    <property type="component" value="Unassembled WGS sequence"/>
</dbReference>
<gene>
    <name evidence="1" type="ORF">SAMN05216508_1506</name>
</gene>
<organism evidence="1 2">
    <name type="scientific">Eubacterium pyruvativorans</name>
    <dbReference type="NCBI Taxonomy" id="155865"/>
    <lineage>
        <taxon>Bacteria</taxon>
        <taxon>Bacillati</taxon>
        <taxon>Bacillota</taxon>
        <taxon>Clostridia</taxon>
        <taxon>Eubacteriales</taxon>
        <taxon>Eubacteriaceae</taxon>
        <taxon>Eubacterium</taxon>
    </lineage>
</organism>
<sequence length="77" mass="9283">MKSVNISVVLFFYLYDYFVYGDVSRHDEITARLKEKMNRMQLRKLYSDSKTAETEAEREAARKEYLDRVGVPEDFRY</sequence>
<reference evidence="1 2" key="1">
    <citation type="submission" date="2016-10" db="EMBL/GenBank/DDBJ databases">
        <authorList>
            <person name="de Groot N.N."/>
        </authorList>
    </citation>
    <scope>NUCLEOTIDE SEQUENCE [LARGE SCALE GENOMIC DNA]</scope>
    <source>
        <strain evidence="1 2">KHGC13</strain>
    </source>
</reference>
<dbReference type="EMBL" id="FPBT01000050">
    <property type="protein sequence ID" value="SFU73165.1"/>
    <property type="molecule type" value="Genomic_DNA"/>
</dbReference>
<protein>
    <recommendedName>
        <fullName evidence="3">Complexin-2</fullName>
    </recommendedName>
</protein>
<dbReference type="STRING" id="155865.SAMN05216515_1525"/>